<dbReference type="Pfam" id="PF12570">
    <property type="entry name" value="DUF3750"/>
    <property type="match status" value="1"/>
</dbReference>
<dbReference type="STRING" id="1453999.AW06_003710"/>
<proteinExistence type="predicted"/>
<dbReference type="EMBL" id="JDST02000097">
    <property type="protein sequence ID" value="KFB75263.1"/>
    <property type="molecule type" value="Genomic_DNA"/>
</dbReference>
<gene>
    <name evidence="1" type="ORF">AW06_003710</name>
</gene>
<evidence type="ECO:0000313" key="1">
    <source>
        <dbReference type="EMBL" id="KFB75263.1"/>
    </source>
</evidence>
<sequence>MCTRLVRNDTIDVIARRVPRQGVKFSDEQFFTNQQVPSHDWSTATATPLRYGFIETACGQKVAIMRRSTRLSFALAACMLVPVAISTGCTVLERAGNDWRTARRDSSGQAPDPATTPEAVIQVYGARTVGWRGAFGVHTWIVTKPSGAGHYTRHEVVGWGVDQGMSTVRVNRAGPDNYWFGAFPEKLADVRGPHVDALIERVSLAVRNYPYPSTYRTWPGPNSNTFVAYIARALPELGVDMPPTAIGKDFLPGGAVLARSPSGTGVQVSVLGVAGVLVGWEEGVEINLLGLTLGLDLKSPGIKLPGLGRLGFPQ</sequence>
<reference evidence="1" key="1">
    <citation type="submission" date="2014-02" db="EMBL/GenBank/DDBJ databases">
        <title>Expanding our view of genomic diversity in Candidatus Accumulibacter clades.</title>
        <authorList>
            <person name="Skennerton C.T."/>
            <person name="Barr J.J."/>
            <person name="Slater F.R."/>
            <person name="Bond P.L."/>
            <person name="Tyson G.W."/>
        </authorList>
    </citation>
    <scope>NUCLEOTIDE SEQUENCE [LARGE SCALE GENOMIC DNA]</scope>
</reference>
<name>A0A080M1W9_9PROT</name>
<dbReference type="InterPro" id="IPR022224">
    <property type="entry name" value="DUF3750"/>
</dbReference>
<dbReference type="Proteomes" id="UP000021315">
    <property type="component" value="Unassembled WGS sequence"/>
</dbReference>
<dbReference type="AlphaFoldDB" id="A0A080M1W9"/>
<keyword evidence="2" id="KW-1185">Reference proteome</keyword>
<comment type="caution">
    <text evidence="1">The sequence shown here is derived from an EMBL/GenBank/DDBJ whole genome shotgun (WGS) entry which is preliminary data.</text>
</comment>
<evidence type="ECO:0000313" key="2">
    <source>
        <dbReference type="Proteomes" id="UP000021315"/>
    </source>
</evidence>
<accession>A0A080M1W9</accession>
<organism evidence="1 2">
    <name type="scientific">Candidatus Accumulibacter cognatus</name>
    <dbReference type="NCBI Taxonomy" id="2954383"/>
    <lineage>
        <taxon>Bacteria</taxon>
        <taxon>Pseudomonadati</taxon>
        <taxon>Pseudomonadota</taxon>
        <taxon>Betaproteobacteria</taxon>
        <taxon>Candidatus Accumulibacter</taxon>
    </lineage>
</organism>
<evidence type="ECO:0008006" key="3">
    <source>
        <dbReference type="Google" id="ProtNLM"/>
    </source>
</evidence>
<protein>
    <recommendedName>
        <fullName evidence="3">DUF3750 domain-containing protein</fullName>
    </recommendedName>
</protein>